<evidence type="ECO:0000256" key="1">
    <source>
        <dbReference type="SAM" id="MobiDB-lite"/>
    </source>
</evidence>
<dbReference type="EMBL" id="AJWJ01000218">
    <property type="protein sequence ID" value="KAF2073227.1"/>
    <property type="molecule type" value="Genomic_DNA"/>
</dbReference>
<feature type="region of interest" description="Disordered" evidence="1">
    <location>
        <begin position="1"/>
        <end position="31"/>
    </location>
</feature>
<protein>
    <submittedName>
        <fullName evidence="2">Uncharacterized protein</fullName>
    </submittedName>
</protein>
<dbReference type="Proteomes" id="UP000695562">
    <property type="component" value="Unassembled WGS sequence"/>
</dbReference>
<organism evidence="2 3">
    <name type="scientific">Polysphondylium violaceum</name>
    <dbReference type="NCBI Taxonomy" id="133409"/>
    <lineage>
        <taxon>Eukaryota</taxon>
        <taxon>Amoebozoa</taxon>
        <taxon>Evosea</taxon>
        <taxon>Eumycetozoa</taxon>
        <taxon>Dictyostelia</taxon>
        <taxon>Dictyosteliales</taxon>
        <taxon>Dictyosteliaceae</taxon>
        <taxon>Polysphondylium</taxon>
    </lineage>
</organism>
<sequence>MESSSNNNNKNNINENNNINQNNNNNLSNNNTSSLINNGAPLIKGIKIRNYMTKDKDIFSKICRLPHDINLNTLKAYSICYDYSIRRSMAQNGYIYVAEDKDGTNVMGGICVLEKKLRLGGKEKIFFYPFDAIVEPKFRSYRILQRLTDYATNLYMEHSDYDPIIYTSTSVVNTRMDKFYNNTAMVKIIDQVQHAWKVDIKLQPSQFCYDSRFKIWKERDDEIVKKKLNQYFKDYEMCPVEFDDLLLNKFWKYTYFAQWTQGDKVYEASISIWDQNKVCTLIDLEKKENTKLKFFQIFGCYTSGNPENVKIDIFQELLKHVHNDCYHNGIDFLFIGLSKTDPIDKYFPLLSGIKSLNFALHFCVGNTETKEEALALSNNPFFQDPRDYGIVLLHQSSPSDEGNENQSSLIYNPISSKL</sequence>
<reference evidence="2" key="1">
    <citation type="submission" date="2020-01" db="EMBL/GenBank/DDBJ databases">
        <title>Development of genomics and gene disruption for Polysphondylium violaceum indicates a role for the polyketide synthase stlB in stalk morphogenesis.</title>
        <authorList>
            <person name="Narita B."/>
            <person name="Kawabe Y."/>
            <person name="Kin K."/>
            <person name="Saito T."/>
            <person name="Gibbs R."/>
            <person name="Kuspa A."/>
            <person name="Muzny D."/>
            <person name="Queller D."/>
            <person name="Richards S."/>
            <person name="Strassman J."/>
            <person name="Sucgang R."/>
            <person name="Worley K."/>
            <person name="Schaap P."/>
        </authorList>
    </citation>
    <scope>NUCLEOTIDE SEQUENCE</scope>
    <source>
        <strain evidence="2">QSvi11</strain>
    </source>
</reference>
<evidence type="ECO:0000313" key="3">
    <source>
        <dbReference type="Proteomes" id="UP000695562"/>
    </source>
</evidence>
<comment type="caution">
    <text evidence="2">The sequence shown here is derived from an EMBL/GenBank/DDBJ whole genome shotgun (WGS) entry which is preliminary data.</text>
</comment>
<gene>
    <name evidence="2" type="ORF">CYY_005454</name>
</gene>
<evidence type="ECO:0000313" key="2">
    <source>
        <dbReference type="EMBL" id="KAF2073227.1"/>
    </source>
</evidence>
<dbReference type="OrthoDB" id="16743at2759"/>
<feature type="region of interest" description="Disordered" evidence="1">
    <location>
        <begin position="395"/>
        <end position="418"/>
    </location>
</feature>
<accession>A0A8J4PTP6</accession>
<keyword evidence="3" id="KW-1185">Reference proteome</keyword>
<dbReference type="AlphaFoldDB" id="A0A8J4PTP6"/>
<name>A0A8J4PTP6_9MYCE</name>
<proteinExistence type="predicted"/>